<protein>
    <submittedName>
        <fullName evidence="1">RCG33193</fullName>
    </submittedName>
</protein>
<proteinExistence type="predicted"/>
<dbReference type="AlphaFoldDB" id="A6HCP6"/>
<organism evidence="1 2">
    <name type="scientific">Rattus norvegicus</name>
    <name type="common">Rat</name>
    <dbReference type="NCBI Taxonomy" id="10116"/>
    <lineage>
        <taxon>Eukaryota</taxon>
        <taxon>Metazoa</taxon>
        <taxon>Chordata</taxon>
        <taxon>Craniata</taxon>
        <taxon>Vertebrata</taxon>
        <taxon>Euteleostomi</taxon>
        <taxon>Mammalia</taxon>
        <taxon>Eutheria</taxon>
        <taxon>Euarchontoglires</taxon>
        <taxon>Glires</taxon>
        <taxon>Rodentia</taxon>
        <taxon>Myomorpha</taxon>
        <taxon>Muroidea</taxon>
        <taxon>Muridae</taxon>
        <taxon>Murinae</taxon>
        <taxon>Rattus</taxon>
    </lineage>
</organism>
<reference evidence="1 2" key="1">
    <citation type="submission" date="2005-07" db="EMBL/GenBank/DDBJ databases">
        <authorList>
            <person name="Mural R.J."/>
            <person name="Li P.W."/>
            <person name="Adams M.D."/>
            <person name="Amanatides P.G."/>
            <person name="Baden-Tillson H."/>
            <person name="Barnstead M."/>
            <person name="Chin S.H."/>
            <person name="Dew I."/>
            <person name="Evans C.A."/>
            <person name="Ferriera S."/>
            <person name="Flanigan M."/>
            <person name="Fosler C."/>
            <person name="Glodek A."/>
            <person name="Gu Z."/>
            <person name="Holt R.A."/>
            <person name="Jennings D."/>
            <person name="Kraft C.L."/>
            <person name="Lu F."/>
            <person name="Nguyen T."/>
            <person name="Nusskern D.R."/>
            <person name="Pfannkoch C.M."/>
            <person name="Sitter C."/>
            <person name="Sutton G.G."/>
            <person name="Venter J.C."/>
            <person name="Wang Z."/>
            <person name="Woodage T."/>
            <person name="Zheng X.H."/>
            <person name="Zhong F."/>
        </authorList>
    </citation>
    <scope>NUCLEOTIDE SEQUENCE [LARGE SCALE GENOMIC DNA]</scope>
    <source>
        <strain>BN</strain>
        <strain evidence="2">Sprague-Dawley</strain>
    </source>
</reference>
<accession>A6HCP6</accession>
<evidence type="ECO:0000313" key="2">
    <source>
        <dbReference type="Proteomes" id="UP000234681"/>
    </source>
</evidence>
<evidence type="ECO:0000313" key="1">
    <source>
        <dbReference type="EMBL" id="EDM03801.1"/>
    </source>
</evidence>
<sequence length="94" mass="10592">MCQNEAGLAGIQKCQQLGVEKTQGQGSDAQNWLWEQEDQTHAAYWVQEVSGPQQELEVLPMCLGYFTVLSHLQSFLQEPRSHHGKGSMADHRSH</sequence>
<dbReference type="EMBL" id="CH473948">
    <property type="protein sequence ID" value="EDM03801.1"/>
    <property type="molecule type" value="Genomic_DNA"/>
</dbReference>
<dbReference type="Proteomes" id="UP000234681">
    <property type="component" value="Chromosome 10"/>
</dbReference>
<gene>
    <name evidence="1" type="ORF">rCG_33193</name>
</gene>
<name>A6HCP6_RAT</name>